<feature type="region of interest" description="Disordered" evidence="7">
    <location>
        <begin position="102"/>
        <end position="148"/>
    </location>
</feature>
<dbReference type="Gene3D" id="2.160.20.70">
    <property type="match status" value="1"/>
</dbReference>
<dbReference type="InterPro" id="IPR036145">
    <property type="entry name" value="MinC_C_sf"/>
</dbReference>
<dbReference type="InterPro" id="IPR007874">
    <property type="entry name" value="MinC_N"/>
</dbReference>
<dbReference type="Gene3D" id="3.30.70.260">
    <property type="match status" value="1"/>
</dbReference>
<comment type="caution">
    <text evidence="10">The sequence shown here is derived from an EMBL/GenBank/DDBJ whole genome shotgun (WGS) entry which is preliminary data.</text>
</comment>
<evidence type="ECO:0000313" key="10">
    <source>
        <dbReference type="EMBL" id="PSC05400.1"/>
    </source>
</evidence>
<evidence type="ECO:0000256" key="3">
    <source>
        <dbReference type="ARBA" id="ARBA00023210"/>
    </source>
</evidence>
<dbReference type="RefSeq" id="WP_106336409.1">
    <property type="nucleotide sequence ID" value="NZ_PVZS01000008.1"/>
</dbReference>
<feature type="domain" description="Septum formation inhibitor MinC C-terminal" evidence="8">
    <location>
        <begin position="153"/>
        <end position="251"/>
    </location>
</feature>
<dbReference type="OrthoDB" id="9794530at2"/>
<comment type="function">
    <text evidence="5 6">Cell division inhibitor that blocks the formation of polar Z ring septums. Rapidly oscillates between the poles of the cell to destabilize FtsZ filaments that have formed before they mature into polar Z rings. Prevents FtsZ polymerization.</text>
</comment>
<sequence>MTAESPQQPPIRFRGRNFLALVVAPDPPLEEWLLRLDDWLTRAPSFFKGRPVILDISAMSIERSEIPAVVAAVQSRNLRVMGVDGADVEWLGIGTPAQLLGGKASPAPEFRSEGQGAAAEAASPEAQAPAASAEPAQAAAEPAGEGEATSLVIPESVRSGQQIYFPRGDVTVIGAVQFGAEIVAGGTITVHGALRGRAIAGVSGNAKARIFCRRFEAELLAVDGVYRTTDDVDPALIGKPVQAWLEGDSLKTALLD</sequence>
<feature type="compositionally biased region" description="Low complexity" evidence="7">
    <location>
        <begin position="113"/>
        <end position="148"/>
    </location>
</feature>
<dbReference type="PANTHER" id="PTHR34108">
    <property type="entry name" value="SEPTUM SITE-DETERMINING PROTEIN MINC"/>
    <property type="match status" value="1"/>
</dbReference>
<dbReference type="AlphaFoldDB" id="A0A2T1HUX9"/>
<dbReference type="SUPFAM" id="SSF63848">
    <property type="entry name" value="Cell-division inhibitor MinC, C-terminal domain"/>
    <property type="match status" value="1"/>
</dbReference>
<keyword evidence="4 6" id="KW-0131">Cell cycle</keyword>
<comment type="subunit">
    <text evidence="6">Interacts with MinD and FtsZ.</text>
</comment>
<dbReference type="InterPro" id="IPR005526">
    <property type="entry name" value="Septum_form_inhib_MinC_C"/>
</dbReference>
<keyword evidence="2 6" id="KW-0132">Cell division</keyword>
<organism evidence="10 11">
    <name type="scientific">Alsobacter soli</name>
    <dbReference type="NCBI Taxonomy" id="2109933"/>
    <lineage>
        <taxon>Bacteria</taxon>
        <taxon>Pseudomonadati</taxon>
        <taxon>Pseudomonadota</taxon>
        <taxon>Alphaproteobacteria</taxon>
        <taxon>Hyphomicrobiales</taxon>
        <taxon>Alsobacteraceae</taxon>
        <taxon>Alsobacter</taxon>
    </lineage>
</organism>
<accession>A0A2T1HUX9</accession>
<dbReference type="NCBIfam" id="TIGR01222">
    <property type="entry name" value="minC"/>
    <property type="match status" value="1"/>
</dbReference>
<evidence type="ECO:0000256" key="4">
    <source>
        <dbReference type="ARBA" id="ARBA00023306"/>
    </source>
</evidence>
<dbReference type="InterPro" id="IPR013033">
    <property type="entry name" value="MinC"/>
</dbReference>
<name>A0A2T1HUX9_9HYPH</name>
<protein>
    <recommendedName>
        <fullName evidence="6">Probable septum site-determining protein MinC</fullName>
    </recommendedName>
</protein>
<dbReference type="HAMAP" id="MF_00267">
    <property type="entry name" value="MinC"/>
    <property type="match status" value="1"/>
</dbReference>
<dbReference type="Proteomes" id="UP000239772">
    <property type="component" value="Unassembled WGS sequence"/>
</dbReference>
<gene>
    <name evidence="6 10" type="primary">minC</name>
    <name evidence="10" type="ORF">SLNSH_09395</name>
</gene>
<proteinExistence type="inferred from homology"/>
<keyword evidence="11" id="KW-1185">Reference proteome</keyword>
<comment type="similarity">
    <text evidence="1 6">Belongs to the MinC family.</text>
</comment>
<reference evidence="11" key="1">
    <citation type="submission" date="2018-03" db="EMBL/GenBank/DDBJ databases">
        <authorList>
            <person name="Sun L."/>
            <person name="Liu H."/>
            <person name="Chen W."/>
            <person name="Huang K."/>
            <person name="Liu W."/>
            <person name="Gao X."/>
        </authorList>
    </citation>
    <scope>NUCLEOTIDE SEQUENCE [LARGE SCALE GENOMIC DNA]</scope>
    <source>
        <strain evidence="11">SH9</strain>
    </source>
</reference>
<feature type="domain" description="Septum formation inhibitor MinC N-terminal" evidence="9">
    <location>
        <begin position="11"/>
        <end position="79"/>
    </location>
</feature>
<evidence type="ECO:0000256" key="7">
    <source>
        <dbReference type="SAM" id="MobiDB-lite"/>
    </source>
</evidence>
<keyword evidence="3 6" id="KW-0717">Septation</keyword>
<dbReference type="GO" id="GO:0000902">
    <property type="term" value="P:cell morphogenesis"/>
    <property type="evidence" value="ECO:0007669"/>
    <property type="project" value="InterPro"/>
</dbReference>
<dbReference type="Pfam" id="PF03775">
    <property type="entry name" value="MinC_C"/>
    <property type="match status" value="1"/>
</dbReference>
<dbReference type="PANTHER" id="PTHR34108:SF1">
    <property type="entry name" value="SEPTUM SITE-DETERMINING PROTEIN MINC"/>
    <property type="match status" value="1"/>
</dbReference>
<dbReference type="GO" id="GO:0051302">
    <property type="term" value="P:regulation of cell division"/>
    <property type="evidence" value="ECO:0007669"/>
    <property type="project" value="InterPro"/>
</dbReference>
<evidence type="ECO:0000256" key="5">
    <source>
        <dbReference type="ARBA" id="ARBA00025606"/>
    </source>
</evidence>
<evidence type="ECO:0000256" key="6">
    <source>
        <dbReference type="HAMAP-Rule" id="MF_00267"/>
    </source>
</evidence>
<dbReference type="InterPro" id="IPR016098">
    <property type="entry name" value="CAP/MinC_C"/>
</dbReference>
<dbReference type="GO" id="GO:0000917">
    <property type="term" value="P:division septum assembly"/>
    <property type="evidence" value="ECO:0007669"/>
    <property type="project" value="UniProtKB-KW"/>
</dbReference>
<evidence type="ECO:0000313" key="11">
    <source>
        <dbReference type="Proteomes" id="UP000239772"/>
    </source>
</evidence>
<dbReference type="Pfam" id="PF05209">
    <property type="entry name" value="MinC_N"/>
    <property type="match status" value="1"/>
</dbReference>
<dbReference type="GO" id="GO:1901891">
    <property type="term" value="P:regulation of cell septum assembly"/>
    <property type="evidence" value="ECO:0007669"/>
    <property type="project" value="InterPro"/>
</dbReference>
<evidence type="ECO:0000259" key="9">
    <source>
        <dbReference type="Pfam" id="PF05209"/>
    </source>
</evidence>
<evidence type="ECO:0000256" key="2">
    <source>
        <dbReference type="ARBA" id="ARBA00022618"/>
    </source>
</evidence>
<evidence type="ECO:0000259" key="8">
    <source>
        <dbReference type="Pfam" id="PF03775"/>
    </source>
</evidence>
<dbReference type="EMBL" id="PVZS01000008">
    <property type="protein sequence ID" value="PSC05400.1"/>
    <property type="molecule type" value="Genomic_DNA"/>
</dbReference>
<evidence type="ECO:0000256" key="1">
    <source>
        <dbReference type="ARBA" id="ARBA00006291"/>
    </source>
</evidence>